<feature type="compositionally biased region" description="Basic and acidic residues" evidence="1">
    <location>
        <begin position="455"/>
        <end position="465"/>
    </location>
</feature>
<feature type="region of interest" description="Disordered" evidence="1">
    <location>
        <begin position="307"/>
        <end position="490"/>
    </location>
</feature>
<feature type="compositionally biased region" description="Gly residues" evidence="1">
    <location>
        <begin position="334"/>
        <end position="344"/>
    </location>
</feature>
<dbReference type="PANTHER" id="PTHR34826">
    <property type="entry name" value="UPF0590 PROTEIN C409.17C"/>
    <property type="match status" value="1"/>
</dbReference>
<feature type="compositionally biased region" description="Basic and acidic residues" evidence="1">
    <location>
        <begin position="474"/>
        <end position="489"/>
    </location>
</feature>
<organism evidence="3 4">
    <name type="scientific">Oleoguttula mirabilis</name>
    <dbReference type="NCBI Taxonomy" id="1507867"/>
    <lineage>
        <taxon>Eukaryota</taxon>
        <taxon>Fungi</taxon>
        <taxon>Dikarya</taxon>
        <taxon>Ascomycota</taxon>
        <taxon>Pezizomycotina</taxon>
        <taxon>Dothideomycetes</taxon>
        <taxon>Dothideomycetidae</taxon>
        <taxon>Mycosphaerellales</taxon>
        <taxon>Teratosphaeriaceae</taxon>
        <taxon>Oleoguttula</taxon>
    </lineage>
</organism>
<evidence type="ECO:0000313" key="4">
    <source>
        <dbReference type="Proteomes" id="UP001324427"/>
    </source>
</evidence>
<evidence type="ECO:0000313" key="3">
    <source>
        <dbReference type="EMBL" id="KAK4542460.1"/>
    </source>
</evidence>
<evidence type="ECO:0000259" key="2">
    <source>
        <dbReference type="Pfam" id="PF08588"/>
    </source>
</evidence>
<accession>A0AAV9JBX5</accession>
<protein>
    <recommendedName>
        <fullName evidence="2">Domain of unknown function at the cortex 1 domain-containing protein</fullName>
    </recommendedName>
</protein>
<feature type="domain" description="Domain of unknown function at the cortex 1" evidence="2">
    <location>
        <begin position="30"/>
        <end position="293"/>
    </location>
</feature>
<dbReference type="Proteomes" id="UP001324427">
    <property type="component" value="Unassembled WGS sequence"/>
</dbReference>
<name>A0AAV9JBX5_9PEZI</name>
<dbReference type="PANTHER" id="PTHR34826:SF2">
    <property type="entry name" value="UPF0590 PROTEIN C409.17C"/>
    <property type="match status" value="1"/>
</dbReference>
<comment type="caution">
    <text evidence="3">The sequence shown here is derived from an EMBL/GenBank/DDBJ whole genome shotgun (WGS) entry which is preliminary data.</text>
</comment>
<sequence>MASALKAKIASAATSSSTPDLSSQEAEKYKLLVTAGPSYDQSTHHTIRVNTDEPTYIENTFLRAKISVKIRAYRGLPSSSPSHSPYFDDPVHEKDLYSISFSFVPKVDLPSVDTVWGNDFDHPVRDRLPPGFNTAFKIVKEFIDPGLQCDAYADAPWLYGPSLSCWFAFRVGDIIADEHADFPAPQEGGAVMKEGADGSGATIRRNLGIPDSSEKRRKHFLSAAHREAFTFEKGRCYHGDFYNPYIDFGNFALKLPGFSLKVIKYVDQKSHCLRYVFKNRMSGDMYFNLNFHLLWGEKLERAMREDGEGLLGRQQQQQQQQRQQTDGALDTVGDGDGGEAGQVGDGQASEAANGHDGTKADVGAVEGDEQDGDQTSVEAAEAEQQRRDSATVPTPSPDQEGVNDSAQSTAHGHAAPEAPIPPEFHPSDHSTSTDHRHAGNESKATPGAGQGSTQDRPENHRRYGNHDCTASSTELHHKRDPTSDEAECREADDEITRLLVATSTGDRRDEKYL</sequence>
<reference evidence="3 4" key="1">
    <citation type="submission" date="2021-11" db="EMBL/GenBank/DDBJ databases">
        <title>Black yeast isolated from Biological Soil Crust.</title>
        <authorList>
            <person name="Kurbessoian T."/>
        </authorList>
    </citation>
    <scope>NUCLEOTIDE SEQUENCE [LARGE SCALE GENOMIC DNA]</scope>
    <source>
        <strain evidence="3 4">CCFEE 5522</strain>
    </source>
</reference>
<dbReference type="EMBL" id="JAVFHQ010000041">
    <property type="protein sequence ID" value="KAK4542460.1"/>
    <property type="molecule type" value="Genomic_DNA"/>
</dbReference>
<dbReference type="InterPro" id="IPR013897">
    <property type="entry name" value="Duc1"/>
</dbReference>
<feature type="compositionally biased region" description="Basic and acidic residues" evidence="1">
    <location>
        <begin position="425"/>
        <end position="440"/>
    </location>
</feature>
<dbReference type="Pfam" id="PF08588">
    <property type="entry name" value="Duc1"/>
    <property type="match status" value="1"/>
</dbReference>
<dbReference type="AlphaFoldDB" id="A0AAV9JBX5"/>
<gene>
    <name evidence="3" type="ORF">LTR36_006712</name>
</gene>
<keyword evidence="4" id="KW-1185">Reference proteome</keyword>
<feature type="compositionally biased region" description="Low complexity" evidence="1">
    <location>
        <begin position="313"/>
        <end position="324"/>
    </location>
</feature>
<proteinExistence type="predicted"/>
<evidence type="ECO:0000256" key="1">
    <source>
        <dbReference type="SAM" id="MobiDB-lite"/>
    </source>
</evidence>